<keyword evidence="2" id="KW-1185">Reference proteome</keyword>
<dbReference type="Proteomes" id="UP000827872">
    <property type="component" value="Linkage Group LG03"/>
</dbReference>
<dbReference type="EMBL" id="CM037616">
    <property type="protein sequence ID" value="KAH7993090.1"/>
    <property type="molecule type" value="Genomic_DNA"/>
</dbReference>
<reference evidence="1" key="1">
    <citation type="submission" date="2021-08" db="EMBL/GenBank/DDBJ databases">
        <title>The first chromosome-level gecko genome reveals the dynamic sex chromosomes of Neotropical dwarf geckos (Sphaerodactylidae: Sphaerodactylus).</title>
        <authorList>
            <person name="Pinto B.J."/>
            <person name="Keating S.E."/>
            <person name="Gamble T."/>
        </authorList>
    </citation>
    <scope>NUCLEOTIDE SEQUENCE</scope>
    <source>
        <strain evidence="1">TG3544</strain>
    </source>
</reference>
<sequence>MSVNYFLFALPIPKVNNIHIKKNKPNMSRAIVQPEQISTTSTHIHTANLALCNPCQYISLPLLLKYSLYSANAEVKIIGKKLVIPRSSVPGYYFWLHLTLMKKNKINNLSAVCLRHAFLELYKFSLRYNEMTRPFH</sequence>
<gene>
    <name evidence="1" type="ORF">K3G42_029133</name>
</gene>
<accession>A0ACB8EKS3</accession>
<comment type="caution">
    <text evidence="1">The sequence shown here is derived from an EMBL/GenBank/DDBJ whole genome shotgun (WGS) entry which is preliminary data.</text>
</comment>
<organism evidence="1 2">
    <name type="scientific">Sphaerodactylus townsendi</name>
    <dbReference type="NCBI Taxonomy" id="933632"/>
    <lineage>
        <taxon>Eukaryota</taxon>
        <taxon>Metazoa</taxon>
        <taxon>Chordata</taxon>
        <taxon>Craniata</taxon>
        <taxon>Vertebrata</taxon>
        <taxon>Euteleostomi</taxon>
        <taxon>Lepidosauria</taxon>
        <taxon>Squamata</taxon>
        <taxon>Bifurcata</taxon>
        <taxon>Gekkota</taxon>
        <taxon>Sphaerodactylidae</taxon>
        <taxon>Sphaerodactylus</taxon>
    </lineage>
</organism>
<proteinExistence type="predicted"/>
<evidence type="ECO:0000313" key="1">
    <source>
        <dbReference type="EMBL" id="KAH7993090.1"/>
    </source>
</evidence>
<name>A0ACB8EKS3_9SAUR</name>
<evidence type="ECO:0000313" key="2">
    <source>
        <dbReference type="Proteomes" id="UP000827872"/>
    </source>
</evidence>
<protein>
    <submittedName>
        <fullName evidence="1">Uncharacterized protein</fullName>
    </submittedName>
</protein>